<protein>
    <submittedName>
        <fullName evidence="4">DNA protecting protein DprA</fullName>
    </submittedName>
</protein>
<dbReference type="Gene3D" id="3.40.50.450">
    <property type="match status" value="1"/>
</dbReference>
<dbReference type="STRING" id="764291.STRUR_1158"/>
<dbReference type="NCBIfam" id="TIGR00732">
    <property type="entry name" value="dprA"/>
    <property type="match status" value="1"/>
</dbReference>
<evidence type="ECO:0000259" key="3">
    <source>
        <dbReference type="Pfam" id="PF18255"/>
    </source>
</evidence>
<dbReference type="AlphaFoldDB" id="G5KFZ9"/>
<evidence type="ECO:0000259" key="2">
    <source>
        <dbReference type="Pfam" id="PF02481"/>
    </source>
</evidence>
<dbReference type="InterPro" id="IPR003488">
    <property type="entry name" value="DprA"/>
</dbReference>
<gene>
    <name evidence="4" type="primary">dprA</name>
    <name evidence="4" type="ORF">STRUR_1158</name>
</gene>
<dbReference type="InterPro" id="IPR057666">
    <property type="entry name" value="DrpA_SLOG"/>
</dbReference>
<feature type="domain" description="DNA processing protein A sterile alpha motif" evidence="3">
    <location>
        <begin position="1"/>
        <end position="62"/>
    </location>
</feature>
<accession>G5KFZ9</accession>
<dbReference type="Pfam" id="PF18255">
    <property type="entry name" value="SAM_DprA"/>
    <property type="match status" value="1"/>
</dbReference>
<reference evidence="4 5" key="1">
    <citation type="journal article" date="2014" name="Int. J. Syst. Evol. Microbiol.">
        <title>Phylogenomics and the dynamic genome evolution of the genus Streptococcus.</title>
        <authorList>
            <consortium name="The Broad Institute Genome Sequencing Platform"/>
            <person name="Richards V.P."/>
            <person name="Palmer S.R."/>
            <person name="Pavinski Bitar P.D."/>
            <person name="Qin X."/>
            <person name="Weinstock G.M."/>
            <person name="Highlander S.K."/>
            <person name="Town C.D."/>
            <person name="Burne R.A."/>
            <person name="Stanhope M.J."/>
        </authorList>
    </citation>
    <scope>NUCLEOTIDE SEQUENCE [LARGE SCALE GENOMIC DNA]</scope>
    <source>
        <strain evidence="4 5">2285-97</strain>
    </source>
</reference>
<dbReference type="GO" id="GO:0009294">
    <property type="term" value="P:DNA-mediated transformation"/>
    <property type="evidence" value="ECO:0007669"/>
    <property type="project" value="InterPro"/>
</dbReference>
<dbReference type="eggNOG" id="COG0758">
    <property type="taxonomic scope" value="Bacteria"/>
</dbReference>
<dbReference type="InterPro" id="IPR041104">
    <property type="entry name" value="SAM_DprA"/>
</dbReference>
<comment type="similarity">
    <text evidence="1">Belongs to the DprA/Smf family.</text>
</comment>
<dbReference type="RefSeq" id="WP_006740428.1">
    <property type="nucleotide sequence ID" value="NZ_AEUZ02000001.1"/>
</dbReference>
<evidence type="ECO:0000313" key="4">
    <source>
        <dbReference type="EMBL" id="EHJ57732.1"/>
    </source>
</evidence>
<dbReference type="Pfam" id="PF02481">
    <property type="entry name" value="DNA_processg_A"/>
    <property type="match status" value="1"/>
</dbReference>
<evidence type="ECO:0000256" key="1">
    <source>
        <dbReference type="ARBA" id="ARBA00006525"/>
    </source>
</evidence>
<keyword evidence="5" id="KW-1185">Reference proteome</keyword>
<dbReference type="SUPFAM" id="SSF102405">
    <property type="entry name" value="MCP/YpsA-like"/>
    <property type="match status" value="1"/>
</dbReference>
<dbReference type="PANTHER" id="PTHR43022">
    <property type="entry name" value="PROTEIN SMF"/>
    <property type="match status" value="1"/>
</dbReference>
<dbReference type="EMBL" id="AEUZ02000001">
    <property type="protein sequence ID" value="EHJ57732.1"/>
    <property type="molecule type" value="Genomic_DNA"/>
</dbReference>
<organism evidence="4 5">
    <name type="scientific">Streptococcus urinalis 2285-97</name>
    <dbReference type="NCBI Taxonomy" id="764291"/>
    <lineage>
        <taxon>Bacteria</taxon>
        <taxon>Bacillati</taxon>
        <taxon>Bacillota</taxon>
        <taxon>Bacilli</taxon>
        <taxon>Lactobacillales</taxon>
        <taxon>Streptococcaceae</taxon>
        <taxon>Streptococcus</taxon>
    </lineage>
</organism>
<proteinExistence type="inferred from homology"/>
<feature type="domain" description="Smf/DprA SLOG" evidence="2">
    <location>
        <begin position="74"/>
        <end position="277"/>
    </location>
</feature>
<sequence>MNNFELYKLKKSGLANKAILNVLSYQEKNQKSLSIRDIAVVSQTKDPVSFIENYKKIDSKELRKEFLKFPSFSILDSIYPESLKQIYNPPVLLFYQGNLDILELPKIAVVGSRDCSQEGTKVLEKIIKELGNQYIIVSGLARGIDTSAHMSSLKFGGSTIAVIGNGLDYFYPKENKVLQNYLSKNHLVLSEYGPNQSPLKFHFPERNRIIAGLSKGILIIEAKLRSGSLITCERGLEEGRDIFAVPGSTLSGYSEGCHQLIKEGAYCVTSGQDILLHYQC</sequence>
<evidence type="ECO:0000313" key="5">
    <source>
        <dbReference type="Proteomes" id="UP000005388"/>
    </source>
</evidence>
<dbReference type="Proteomes" id="UP000005388">
    <property type="component" value="Unassembled WGS sequence"/>
</dbReference>
<comment type="caution">
    <text evidence="4">The sequence shown here is derived from an EMBL/GenBank/DDBJ whole genome shotgun (WGS) entry which is preliminary data.</text>
</comment>
<name>G5KFZ9_9STRE</name>
<dbReference type="PANTHER" id="PTHR43022:SF1">
    <property type="entry name" value="PROTEIN SMF"/>
    <property type="match status" value="1"/>
</dbReference>